<gene>
    <name evidence="2" type="ORF">Zmor_009425</name>
</gene>
<dbReference type="Proteomes" id="UP001168821">
    <property type="component" value="Unassembled WGS sequence"/>
</dbReference>
<comment type="caution">
    <text evidence="2">The sequence shown here is derived from an EMBL/GenBank/DDBJ whole genome shotgun (WGS) entry which is preliminary data.</text>
</comment>
<evidence type="ECO:0000313" key="2">
    <source>
        <dbReference type="EMBL" id="KAJ3657638.1"/>
    </source>
</evidence>
<accession>A0AA38MIS8</accession>
<protein>
    <submittedName>
        <fullName evidence="2">Uncharacterized protein</fullName>
    </submittedName>
</protein>
<evidence type="ECO:0000256" key="1">
    <source>
        <dbReference type="SAM" id="SignalP"/>
    </source>
</evidence>
<keyword evidence="1" id="KW-0732">Signal</keyword>
<dbReference type="EMBL" id="JALNTZ010000003">
    <property type="protein sequence ID" value="KAJ3657638.1"/>
    <property type="molecule type" value="Genomic_DNA"/>
</dbReference>
<evidence type="ECO:0000313" key="3">
    <source>
        <dbReference type="Proteomes" id="UP001168821"/>
    </source>
</evidence>
<organism evidence="2 3">
    <name type="scientific">Zophobas morio</name>
    <dbReference type="NCBI Taxonomy" id="2755281"/>
    <lineage>
        <taxon>Eukaryota</taxon>
        <taxon>Metazoa</taxon>
        <taxon>Ecdysozoa</taxon>
        <taxon>Arthropoda</taxon>
        <taxon>Hexapoda</taxon>
        <taxon>Insecta</taxon>
        <taxon>Pterygota</taxon>
        <taxon>Neoptera</taxon>
        <taxon>Endopterygota</taxon>
        <taxon>Coleoptera</taxon>
        <taxon>Polyphaga</taxon>
        <taxon>Cucujiformia</taxon>
        <taxon>Tenebrionidae</taxon>
        <taxon>Zophobas</taxon>
    </lineage>
</organism>
<feature type="chain" id="PRO_5041335110" evidence="1">
    <location>
        <begin position="28"/>
        <end position="108"/>
    </location>
</feature>
<feature type="signal peptide" evidence="1">
    <location>
        <begin position="1"/>
        <end position="27"/>
    </location>
</feature>
<reference evidence="2" key="1">
    <citation type="journal article" date="2023" name="G3 (Bethesda)">
        <title>Whole genome assemblies of Zophobas morio and Tenebrio molitor.</title>
        <authorList>
            <person name="Kaur S."/>
            <person name="Stinson S.A."/>
            <person name="diCenzo G.C."/>
        </authorList>
    </citation>
    <scope>NUCLEOTIDE SEQUENCE</scope>
    <source>
        <strain evidence="2">QUZm001</strain>
    </source>
</reference>
<sequence>MLNCFSSSEFLAAIVKLFLKIVCLVLKEQNNFIKSNKVDDVCCVDPISLSNERIVPEKNNQLVAQAKSLFVYKHHPPVNSLTTNSCLGLGLEPGEVYPGVSLRVRLGI</sequence>
<keyword evidence="3" id="KW-1185">Reference proteome</keyword>
<dbReference type="AlphaFoldDB" id="A0AA38MIS8"/>
<proteinExistence type="predicted"/>
<name>A0AA38MIS8_9CUCU</name>